<organism evidence="2 3">
    <name type="scientific">Dendrobium catenatum</name>
    <dbReference type="NCBI Taxonomy" id="906689"/>
    <lineage>
        <taxon>Eukaryota</taxon>
        <taxon>Viridiplantae</taxon>
        <taxon>Streptophyta</taxon>
        <taxon>Embryophyta</taxon>
        <taxon>Tracheophyta</taxon>
        <taxon>Spermatophyta</taxon>
        <taxon>Magnoliopsida</taxon>
        <taxon>Liliopsida</taxon>
        <taxon>Asparagales</taxon>
        <taxon>Orchidaceae</taxon>
        <taxon>Epidendroideae</taxon>
        <taxon>Malaxideae</taxon>
        <taxon>Dendrobiinae</taxon>
        <taxon>Dendrobium</taxon>
    </lineage>
</organism>
<proteinExistence type="predicted"/>
<dbReference type="EMBL" id="KZ504531">
    <property type="protein sequence ID" value="PKU61998.1"/>
    <property type="molecule type" value="Genomic_DNA"/>
</dbReference>
<name>A0A2I0VEZ6_9ASPA</name>
<dbReference type="AlphaFoldDB" id="A0A2I0VEZ6"/>
<accession>A0A2I0VEZ6</accession>
<protein>
    <submittedName>
        <fullName evidence="2">Uncharacterized protein</fullName>
    </submittedName>
</protein>
<sequence length="125" mass="13436">MLSNIITHPTTDKGELEADERTKANSKPTNGRSRTRSRLALLRSFANHPAIFWLISAGKCGINVGASGRNLYVGNYSIFIGVVCDGTITAAISAKSLPHSPPKLAAAKPSGLPREFADAHRLRLR</sequence>
<feature type="region of interest" description="Disordered" evidence="1">
    <location>
        <begin position="1"/>
        <end position="35"/>
    </location>
</feature>
<feature type="compositionally biased region" description="Basic and acidic residues" evidence="1">
    <location>
        <begin position="10"/>
        <end position="23"/>
    </location>
</feature>
<evidence type="ECO:0000256" key="1">
    <source>
        <dbReference type="SAM" id="MobiDB-lite"/>
    </source>
</evidence>
<gene>
    <name evidence="2" type="ORF">MA16_Dca027535</name>
</gene>
<evidence type="ECO:0000313" key="3">
    <source>
        <dbReference type="Proteomes" id="UP000233837"/>
    </source>
</evidence>
<reference evidence="2 3" key="2">
    <citation type="journal article" date="2017" name="Nature">
        <title>The Apostasia genome and the evolution of orchids.</title>
        <authorList>
            <person name="Zhang G.Q."/>
            <person name="Liu K.W."/>
            <person name="Li Z."/>
            <person name="Lohaus R."/>
            <person name="Hsiao Y.Y."/>
            <person name="Niu S.C."/>
            <person name="Wang J.Y."/>
            <person name="Lin Y.C."/>
            <person name="Xu Q."/>
            <person name="Chen L.J."/>
            <person name="Yoshida K."/>
            <person name="Fujiwara S."/>
            <person name="Wang Z.W."/>
            <person name="Zhang Y.Q."/>
            <person name="Mitsuda N."/>
            <person name="Wang M."/>
            <person name="Liu G.H."/>
            <person name="Pecoraro L."/>
            <person name="Huang H.X."/>
            <person name="Xiao X.J."/>
            <person name="Lin M."/>
            <person name="Wu X.Y."/>
            <person name="Wu W.L."/>
            <person name="Chen Y.Y."/>
            <person name="Chang S.B."/>
            <person name="Sakamoto S."/>
            <person name="Ohme-Takagi M."/>
            <person name="Yagi M."/>
            <person name="Zeng S.J."/>
            <person name="Shen C.Y."/>
            <person name="Yeh C.M."/>
            <person name="Luo Y.B."/>
            <person name="Tsai W.C."/>
            <person name="Van de Peer Y."/>
            <person name="Liu Z.J."/>
        </authorList>
    </citation>
    <scope>NUCLEOTIDE SEQUENCE [LARGE SCALE GENOMIC DNA]</scope>
    <source>
        <tissue evidence="2">The whole plant</tissue>
    </source>
</reference>
<reference evidence="2 3" key="1">
    <citation type="journal article" date="2016" name="Sci. Rep.">
        <title>The Dendrobium catenatum Lindl. genome sequence provides insights into polysaccharide synthase, floral development and adaptive evolution.</title>
        <authorList>
            <person name="Zhang G.Q."/>
            <person name="Xu Q."/>
            <person name="Bian C."/>
            <person name="Tsai W.C."/>
            <person name="Yeh C.M."/>
            <person name="Liu K.W."/>
            <person name="Yoshida K."/>
            <person name="Zhang L.S."/>
            <person name="Chang S.B."/>
            <person name="Chen F."/>
            <person name="Shi Y."/>
            <person name="Su Y.Y."/>
            <person name="Zhang Y.Q."/>
            <person name="Chen L.J."/>
            <person name="Yin Y."/>
            <person name="Lin M."/>
            <person name="Huang H."/>
            <person name="Deng H."/>
            <person name="Wang Z.W."/>
            <person name="Zhu S.L."/>
            <person name="Zhao X."/>
            <person name="Deng C."/>
            <person name="Niu S.C."/>
            <person name="Huang J."/>
            <person name="Wang M."/>
            <person name="Liu G.H."/>
            <person name="Yang H.J."/>
            <person name="Xiao X.J."/>
            <person name="Hsiao Y.Y."/>
            <person name="Wu W.L."/>
            <person name="Chen Y.Y."/>
            <person name="Mitsuda N."/>
            <person name="Ohme-Takagi M."/>
            <person name="Luo Y.B."/>
            <person name="Van de Peer Y."/>
            <person name="Liu Z.J."/>
        </authorList>
    </citation>
    <scope>NUCLEOTIDE SEQUENCE [LARGE SCALE GENOMIC DNA]</scope>
    <source>
        <tissue evidence="2">The whole plant</tissue>
    </source>
</reference>
<dbReference type="Proteomes" id="UP000233837">
    <property type="component" value="Unassembled WGS sequence"/>
</dbReference>
<evidence type="ECO:0000313" key="2">
    <source>
        <dbReference type="EMBL" id="PKU61998.1"/>
    </source>
</evidence>
<keyword evidence="3" id="KW-1185">Reference proteome</keyword>